<evidence type="ECO:0000313" key="5">
    <source>
        <dbReference type="Proteomes" id="UP000500953"/>
    </source>
</evidence>
<feature type="domain" description="SHSP" evidence="3">
    <location>
        <begin position="1"/>
        <end position="35"/>
    </location>
</feature>
<dbReference type="InterPro" id="IPR002068">
    <property type="entry name" value="A-crystallin/Hsp20_dom"/>
</dbReference>
<dbReference type="Gene3D" id="2.60.40.790">
    <property type="match status" value="1"/>
</dbReference>
<dbReference type="CDD" id="cd06464">
    <property type="entry name" value="ACD_sHsps-like"/>
    <property type="match status" value="1"/>
</dbReference>
<organism evidence="4 5">
    <name type="scientific">Nocardia terpenica</name>
    <dbReference type="NCBI Taxonomy" id="455432"/>
    <lineage>
        <taxon>Bacteria</taxon>
        <taxon>Bacillati</taxon>
        <taxon>Actinomycetota</taxon>
        <taxon>Actinomycetes</taxon>
        <taxon>Mycobacteriales</taxon>
        <taxon>Nocardiaceae</taxon>
        <taxon>Nocardia</taxon>
    </lineage>
</organism>
<dbReference type="SUPFAM" id="SSF49764">
    <property type="entry name" value="HSP20-like chaperones"/>
    <property type="match status" value="1"/>
</dbReference>
<dbReference type="InterPro" id="IPR008978">
    <property type="entry name" value="HSP20-like_chaperone"/>
</dbReference>
<dbReference type="Proteomes" id="UP000500953">
    <property type="component" value="Chromosome"/>
</dbReference>
<dbReference type="EMBL" id="CP046173">
    <property type="protein sequence ID" value="QIS20947.1"/>
    <property type="molecule type" value="Genomic_DNA"/>
</dbReference>
<gene>
    <name evidence="4" type="ORF">F6W96_24145</name>
</gene>
<evidence type="ECO:0000259" key="3">
    <source>
        <dbReference type="PROSITE" id="PS01031"/>
    </source>
</evidence>
<dbReference type="Pfam" id="PF00011">
    <property type="entry name" value="HSP20"/>
    <property type="match status" value="1"/>
</dbReference>
<dbReference type="AlphaFoldDB" id="A0A6G9Z6H2"/>
<evidence type="ECO:0000256" key="1">
    <source>
        <dbReference type="PROSITE-ProRule" id="PRU00285"/>
    </source>
</evidence>
<accession>A0A6G9Z6H2</accession>
<protein>
    <submittedName>
        <fullName evidence="4">Hsp20 family protein</fullName>
    </submittedName>
</protein>
<proteinExistence type="inferred from homology"/>
<name>A0A6G9Z6H2_9NOCA</name>
<comment type="similarity">
    <text evidence="1 2">Belongs to the small heat shock protein (HSP20) family.</text>
</comment>
<evidence type="ECO:0000256" key="2">
    <source>
        <dbReference type="RuleBase" id="RU003616"/>
    </source>
</evidence>
<dbReference type="PROSITE" id="PS01031">
    <property type="entry name" value="SHSP"/>
    <property type="match status" value="1"/>
</dbReference>
<reference evidence="4 5" key="1">
    <citation type="journal article" date="2019" name="ACS Chem. Biol.">
        <title>Identification and Mobilization of a Cryptic Antibiotic Biosynthesis Gene Locus from a Human-Pathogenic Nocardia Isolate.</title>
        <authorList>
            <person name="Herisse M."/>
            <person name="Ishida K."/>
            <person name="Porter J.L."/>
            <person name="Howden B."/>
            <person name="Hertweck C."/>
            <person name="Stinear T.P."/>
            <person name="Pidot S.J."/>
        </authorList>
    </citation>
    <scope>NUCLEOTIDE SEQUENCE [LARGE SCALE GENOMIC DNA]</scope>
    <source>
        <strain evidence="4 5">AUSMDU00012715</strain>
    </source>
</reference>
<sequence>MDSERIEATLTDGLLTIRIPKSEPSKPRRVEISGS</sequence>
<evidence type="ECO:0000313" key="4">
    <source>
        <dbReference type="EMBL" id="QIS20947.1"/>
    </source>
</evidence>